<proteinExistence type="predicted"/>
<protein>
    <submittedName>
        <fullName evidence="1">Uncharacterized protein</fullName>
    </submittedName>
</protein>
<dbReference type="Proteomes" id="UP000605970">
    <property type="component" value="Unassembled WGS sequence"/>
</dbReference>
<reference evidence="1" key="1">
    <citation type="journal article" date="2020" name="Ecol. Evol.">
        <title>Genome structure and content of the rice root-knot nematode (Meloidogyne graminicola).</title>
        <authorList>
            <person name="Phan N.T."/>
            <person name="Danchin E.G.J."/>
            <person name="Klopp C."/>
            <person name="Perfus-Barbeoch L."/>
            <person name="Kozlowski D.K."/>
            <person name="Koutsovoulos G.D."/>
            <person name="Lopez-Roques C."/>
            <person name="Bouchez O."/>
            <person name="Zahm M."/>
            <person name="Besnard G."/>
            <person name="Bellafiore S."/>
        </authorList>
    </citation>
    <scope>NUCLEOTIDE SEQUENCE</scope>
    <source>
        <strain evidence="1">VN-18</strain>
    </source>
</reference>
<dbReference type="EMBL" id="JABEBT010000274">
    <property type="protein sequence ID" value="KAF7622591.1"/>
    <property type="molecule type" value="Genomic_DNA"/>
</dbReference>
<evidence type="ECO:0000313" key="2">
    <source>
        <dbReference type="Proteomes" id="UP000605970"/>
    </source>
</evidence>
<organism evidence="1 2">
    <name type="scientific">Meloidogyne graminicola</name>
    <dbReference type="NCBI Taxonomy" id="189291"/>
    <lineage>
        <taxon>Eukaryota</taxon>
        <taxon>Metazoa</taxon>
        <taxon>Ecdysozoa</taxon>
        <taxon>Nematoda</taxon>
        <taxon>Chromadorea</taxon>
        <taxon>Rhabditida</taxon>
        <taxon>Tylenchina</taxon>
        <taxon>Tylenchomorpha</taxon>
        <taxon>Tylenchoidea</taxon>
        <taxon>Meloidogynidae</taxon>
        <taxon>Meloidogyninae</taxon>
        <taxon>Meloidogyne</taxon>
    </lineage>
</organism>
<comment type="caution">
    <text evidence="1">The sequence shown here is derived from an EMBL/GenBank/DDBJ whole genome shotgun (WGS) entry which is preliminary data.</text>
</comment>
<sequence>MWNTIYWSITSILIKEELDIINNKLCDEFNNDNEQINKLIEEECYYAKMIEYCNNLQDFTVEKLLFYTNEQLIEDKYLNSVQHEDAKNNIKITIEDKIKIAKLHLNKLNNLIIDEVDNLILKGNNITGTTNNSINIPLKSNLKIKLENMENNEKIAFTKLKIRKILGDLMLEELEIKHPVLFRIDIISSIDYLNLYKNVLSYRLGDKISLKAEFHFYIIFIYTDMYTYLKEKYKNNQITFKSEIQNIFKNFFDKKEIERINYDSIKKLIDYWKTFLFDQDRIEFNNNGGSDKNIREVFSLYHTNLIKKFVNEYPNIYKQLFDFLRETPGTKSRLRQILFGIEIDVKNKEYSFLTIPNYSTEYTILYPLVYVELNQDEILKRLANIYIEGLNVINENYTLEIQLFYISSLFVQIHWLEGYNEFLKEKNGNKTELEVASTSSWNEMKRLLLGIADSLKDNNLEYCIKVGNEKLNYLYYKTSVILDKKNIQIFAEMKKKGELEKNNELRDIDRQIDMLREAHQDIFKKLFKENKFKKQFEEIQEKKEINQLIYDILIPSGINEQVEVFECPNKEHLKISKETTEIQEIKNFLIKDELNDAERKKIKINSLIWHYDFHT</sequence>
<gene>
    <name evidence="1" type="ORF">Mgra_00010310</name>
</gene>
<dbReference type="AlphaFoldDB" id="A0A8S9Z5J6"/>
<name>A0A8S9Z5J6_9BILA</name>
<accession>A0A8S9Z5J6</accession>
<evidence type="ECO:0000313" key="1">
    <source>
        <dbReference type="EMBL" id="KAF7622591.1"/>
    </source>
</evidence>
<keyword evidence="2" id="KW-1185">Reference proteome</keyword>
<dbReference type="OrthoDB" id="5905661at2759"/>
<feature type="non-terminal residue" evidence="1">
    <location>
        <position position="615"/>
    </location>
</feature>